<evidence type="ECO:0000313" key="2">
    <source>
        <dbReference type="Proteomes" id="UP001472677"/>
    </source>
</evidence>
<dbReference type="Proteomes" id="UP001472677">
    <property type="component" value="Unassembled WGS sequence"/>
</dbReference>
<organism evidence="1 2">
    <name type="scientific">Hibiscus sabdariffa</name>
    <name type="common">roselle</name>
    <dbReference type="NCBI Taxonomy" id="183260"/>
    <lineage>
        <taxon>Eukaryota</taxon>
        <taxon>Viridiplantae</taxon>
        <taxon>Streptophyta</taxon>
        <taxon>Embryophyta</taxon>
        <taxon>Tracheophyta</taxon>
        <taxon>Spermatophyta</taxon>
        <taxon>Magnoliopsida</taxon>
        <taxon>eudicotyledons</taxon>
        <taxon>Gunneridae</taxon>
        <taxon>Pentapetalae</taxon>
        <taxon>rosids</taxon>
        <taxon>malvids</taxon>
        <taxon>Malvales</taxon>
        <taxon>Malvaceae</taxon>
        <taxon>Malvoideae</taxon>
        <taxon>Hibiscus</taxon>
    </lineage>
</organism>
<evidence type="ECO:0000313" key="1">
    <source>
        <dbReference type="EMBL" id="KAK8493682.1"/>
    </source>
</evidence>
<dbReference type="Gene3D" id="3.30.559.10">
    <property type="entry name" value="Chloramphenicol acetyltransferase-like domain"/>
    <property type="match status" value="1"/>
</dbReference>
<reference evidence="1 2" key="1">
    <citation type="journal article" date="2024" name="G3 (Bethesda)">
        <title>Genome assembly of Hibiscus sabdariffa L. provides insights into metabolisms of medicinal natural products.</title>
        <authorList>
            <person name="Kim T."/>
        </authorList>
    </citation>
    <scope>NUCLEOTIDE SEQUENCE [LARGE SCALE GENOMIC DNA]</scope>
    <source>
        <strain evidence="1">TK-2024</strain>
        <tissue evidence="1">Old leaves</tissue>
    </source>
</reference>
<name>A0ABR2AKE6_9ROSI</name>
<protein>
    <submittedName>
        <fullName evidence="1">Uncharacterized protein</fullName>
    </submittedName>
</protein>
<sequence>MPTNFTTFASWQTFETVPELAIPATYFGNCLELCFVQMTGSELVGEDGVLAATKAIGNRVEELKRVH</sequence>
<proteinExistence type="predicted"/>
<gene>
    <name evidence="1" type="ORF">V6N12_000667</name>
</gene>
<comment type="caution">
    <text evidence="1">The sequence shown here is derived from an EMBL/GenBank/DDBJ whole genome shotgun (WGS) entry which is preliminary data.</text>
</comment>
<dbReference type="EMBL" id="JBBPBM010000602">
    <property type="protein sequence ID" value="KAK8493682.1"/>
    <property type="molecule type" value="Genomic_DNA"/>
</dbReference>
<keyword evidence="2" id="KW-1185">Reference proteome</keyword>
<accession>A0ABR2AKE6</accession>
<dbReference type="InterPro" id="IPR023213">
    <property type="entry name" value="CAT-like_dom_sf"/>
</dbReference>